<accession>K2N7G0</accession>
<feature type="coiled-coil region" evidence="1">
    <location>
        <begin position="86"/>
        <end position="211"/>
    </location>
</feature>
<organism evidence="3 4">
    <name type="scientific">Trypanosoma cruzi marinkellei</name>
    <dbReference type="NCBI Taxonomy" id="85056"/>
    <lineage>
        <taxon>Eukaryota</taxon>
        <taxon>Discoba</taxon>
        <taxon>Euglenozoa</taxon>
        <taxon>Kinetoplastea</taxon>
        <taxon>Metakinetoplastina</taxon>
        <taxon>Trypanosomatida</taxon>
        <taxon>Trypanosomatidae</taxon>
        <taxon>Trypanosoma</taxon>
        <taxon>Schizotrypanum</taxon>
    </lineage>
</organism>
<keyword evidence="4" id="KW-1185">Reference proteome</keyword>
<evidence type="ECO:0000256" key="2">
    <source>
        <dbReference type="SAM" id="MobiDB-lite"/>
    </source>
</evidence>
<keyword evidence="1" id="KW-0175">Coiled coil</keyword>
<sequence>MLERVEMEEIQNDLDVIRGALARSRCQAAAAASYDEREEGHHGGIADSPRNSSHHPTGVPHSPITGAAVDHDRLELKRLREQVSTLSACELEKTRLEVEMASKEAALRQCVQTSRTALQREKEQQEQLQHATSSLQEKQVELTMWRERHQRLQREADLLRQEIDALAGQCDRLEVMLGELREAVQQAAGENDRLRRALQESQEERDSLRRRQVEHDAVVEREAALREELQAVLATNSESIAYLTAARAEIEARRQYWAAVQEEHVALQEALGAAQAAVRVWEARFVLEQAAPPLLLGNDEVKPKEVVVEAEAASPRSVHNGTGGNNNNGPSDGSRRGVCEEGEREEEEERHEVLLAALEAKVVDLALHLQEQRAVAEAAKESYATIAAAVTLESRELLEARRLLASQRPEWTHLSDTNQKLQAAALARESHVEALQELVVSLLEELTEQSLYCYELETQLAVRVVKGSVASSTPGSSGAGETRRSTALHFLQQQRNLKFYASGKRN</sequence>
<reference evidence="3 4" key="1">
    <citation type="journal article" date="2012" name="BMC Genomics">
        <title>Comparative genomic analysis of human infective Trypanosoma cruzi lineages with the bat-restricted subspecies T. cruzi marinkellei.</title>
        <authorList>
            <person name="Franzen O."/>
            <person name="Talavera-Lopez C."/>
            <person name="Ochaya S."/>
            <person name="Butler C.E."/>
            <person name="Messenger L.A."/>
            <person name="Lewis M.D."/>
            <person name="Llewellyn M.S."/>
            <person name="Marinkelle C.J."/>
            <person name="Tyler K.M."/>
            <person name="Miles M.A."/>
            <person name="Andersson B."/>
        </authorList>
    </citation>
    <scope>NUCLEOTIDE SEQUENCE [LARGE SCALE GENOMIC DNA]</scope>
    <source>
        <strain evidence="3 4">B7</strain>
    </source>
</reference>
<dbReference type="OrthoDB" id="251584at2759"/>
<dbReference type="Proteomes" id="UP000007350">
    <property type="component" value="Unassembled WGS sequence"/>
</dbReference>
<gene>
    <name evidence="3" type="ORF">MOQ_005593</name>
</gene>
<comment type="caution">
    <text evidence="3">The sequence shown here is derived from an EMBL/GenBank/DDBJ whole genome shotgun (WGS) entry which is preliminary data.</text>
</comment>
<feature type="region of interest" description="Disordered" evidence="2">
    <location>
        <begin position="310"/>
        <end position="351"/>
    </location>
</feature>
<dbReference type="AlphaFoldDB" id="K2N7G0"/>
<evidence type="ECO:0000256" key="1">
    <source>
        <dbReference type="SAM" id="Coils"/>
    </source>
</evidence>
<feature type="region of interest" description="Disordered" evidence="2">
    <location>
        <begin position="32"/>
        <end position="66"/>
    </location>
</feature>
<protein>
    <submittedName>
        <fullName evidence="3">Uncharacterized protein</fullName>
    </submittedName>
</protein>
<dbReference type="EMBL" id="AHKC01011956">
    <property type="protein sequence ID" value="EKF30591.1"/>
    <property type="molecule type" value="Genomic_DNA"/>
</dbReference>
<name>K2N7G0_TRYCR</name>
<evidence type="ECO:0000313" key="4">
    <source>
        <dbReference type="Proteomes" id="UP000007350"/>
    </source>
</evidence>
<evidence type="ECO:0000313" key="3">
    <source>
        <dbReference type="EMBL" id="EKF30591.1"/>
    </source>
</evidence>
<feature type="compositionally biased region" description="Basic and acidic residues" evidence="2">
    <location>
        <begin position="34"/>
        <end position="44"/>
    </location>
</feature>
<proteinExistence type="predicted"/>